<comment type="subcellular location">
    <subcellularLocation>
        <location evidence="1 8">Cell membrane</location>
        <topology evidence="1 8">Multi-pass membrane protein</topology>
    </subcellularLocation>
</comment>
<proteinExistence type="inferred from homology"/>
<dbReference type="InterPro" id="IPR052017">
    <property type="entry name" value="TSUP"/>
</dbReference>
<evidence type="ECO:0000256" key="5">
    <source>
        <dbReference type="ARBA" id="ARBA00022692"/>
    </source>
</evidence>
<feature type="transmembrane region" description="Helical" evidence="8">
    <location>
        <begin position="34"/>
        <end position="50"/>
    </location>
</feature>
<keyword evidence="10" id="KW-1185">Reference proteome</keyword>
<dbReference type="RefSeq" id="WP_084647862.1">
    <property type="nucleotide sequence ID" value="NZ_FPKV01000001.1"/>
</dbReference>
<keyword evidence="3" id="KW-0813">Transport</keyword>
<dbReference type="PANTHER" id="PTHR30269:SF23">
    <property type="entry name" value="MEMBRANE TRANSPORTER PROTEIN YDHB-RELATED"/>
    <property type="match status" value="1"/>
</dbReference>
<dbReference type="AlphaFoldDB" id="A0A1K2IDN1"/>
<dbReference type="Proteomes" id="UP000182544">
    <property type="component" value="Unassembled WGS sequence"/>
</dbReference>
<evidence type="ECO:0000256" key="2">
    <source>
        <dbReference type="ARBA" id="ARBA00009142"/>
    </source>
</evidence>
<feature type="transmembrane region" description="Helical" evidence="8">
    <location>
        <begin position="206"/>
        <end position="228"/>
    </location>
</feature>
<evidence type="ECO:0000313" key="10">
    <source>
        <dbReference type="Proteomes" id="UP000182544"/>
    </source>
</evidence>
<protein>
    <recommendedName>
        <fullName evidence="8">Probable membrane transporter protein</fullName>
    </recommendedName>
</protein>
<evidence type="ECO:0000256" key="1">
    <source>
        <dbReference type="ARBA" id="ARBA00004651"/>
    </source>
</evidence>
<feature type="transmembrane region" description="Helical" evidence="8">
    <location>
        <begin position="139"/>
        <end position="159"/>
    </location>
</feature>
<sequence>MSYLEILQSYHLIALQWIAIGFAVFLLGLSKSGIKGIGIIIVVILALIFGEKTSTGILLPMLICADVFAVIYYNRHAQWDIIKKLLPWMIVGVLIGVWIGNDVSEIIFKRLMAIMIIMSAIVMFYLEIRKSNKVPTNKWFGIVAGFLAGFTTMIGNLAGPISNVYFLAMRYPKNEFIGTAAWLFFIINVFKLPFHFFVWKTVTVETLVLNSVLIPAVIIGFFLGAYIVKLISNVNYRRFILIVTAIGGIILLFR</sequence>
<gene>
    <name evidence="9" type="ORF">SAMN05428642_101997</name>
</gene>
<evidence type="ECO:0000256" key="4">
    <source>
        <dbReference type="ARBA" id="ARBA00022475"/>
    </source>
</evidence>
<feature type="transmembrane region" description="Helical" evidence="8">
    <location>
        <begin position="179"/>
        <end position="199"/>
    </location>
</feature>
<dbReference type="GO" id="GO:0005886">
    <property type="term" value="C:plasma membrane"/>
    <property type="evidence" value="ECO:0007669"/>
    <property type="project" value="UniProtKB-SubCell"/>
</dbReference>
<reference evidence="9 10" key="1">
    <citation type="submission" date="2016-10" db="EMBL/GenBank/DDBJ databases">
        <authorList>
            <person name="de Groot N.N."/>
        </authorList>
    </citation>
    <scope>NUCLEOTIDE SEQUENCE [LARGE SCALE GENOMIC DNA]</scope>
    <source>
        <strain evidence="9 10">DSM 18180</strain>
    </source>
</reference>
<keyword evidence="6 8" id="KW-1133">Transmembrane helix</keyword>
<dbReference type="PANTHER" id="PTHR30269">
    <property type="entry name" value="TRANSMEMBRANE PROTEIN YFCA"/>
    <property type="match status" value="1"/>
</dbReference>
<dbReference type="OrthoDB" id="9801058at2"/>
<evidence type="ECO:0000313" key="9">
    <source>
        <dbReference type="EMBL" id="SFZ90540.1"/>
    </source>
</evidence>
<feature type="transmembrane region" description="Helical" evidence="8">
    <location>
        <begin position="107"/>
        <end position="127"/>
    </location>
</feature>
<dbReference type="InterPro" id="IPR002781">
    <property type="entry name" value="TM_pro_TauE-like"/>
</dbReference>
<keyword evidence="4 8" id="KW-1003">Cell membrane</keyword>
<name>A0A1K2IDN1_9FLAO</name>
<evidence type="ECO:0000256" key="3">
    <source>
        <dbReference type="ARBA" id="ARBA00022448"/>
    </source>
</evidence>
<dbReference type="Pfam" id="PF01925">
    <property type="entry name" value="TauE"/>
    <property type="match status" value="1"/>
</dbReference>
<accession>A0A1K2IDN1</accession>
<evidence type="ECO:0000256" key="6">
    <source>
        <dbReference type="ARBA" id="ARBA00022989"/>
    </source>
</evidence>
<dbReference type="EMBL" id="FPKV01000001">
    <property type="protein sequence ID" value="SFZ90540.1"/>
    <property type="molecule type" value="Genomic_DNA"/>
</dbReference>
<feature type="transmembrane region" description="Helical" evidence="8">
    <location>
        <begin position="234"/>
        <end position="253"/>
    </location>
</feature>
<keyword evidence="7 8" id="KW-0472">Membrane</keyword>
<evidence type="ECO:0000256" key="8">
    <source>
        <dbReference type="RuleBase" id="RU363041"/>
    </source>
</evidence>
<dbReference type="STRING" id="369401.SAMN05428642_101997"/>
<organism evidence="9 10">
    <name type="scientific">Flaviramulus basaltis</name>
    <dbReference type="NCBI Taxonomy" id="369401"/>
    <lineage>
        <taxon>Bacteria</taxon>
        <taxon>Pseudomonadati</taxon>
        <taxon>Bacteroidota</taxon>
        <taxon>Flavobacteriia</taxon>
        <taxon>Flavobacteriales</taxon>
        <taxon>Flavobacteriaceae</taxon>
        <taxon>Flaviramulus</taxon>
    </lineage>
</organism>
<comment type="similarity">
    <text evidence="2 8">Belongs to the 4-toluene sulfonate uptake permease (TSUP) (TC 2.A.102) family.</text>
</comment>
<feature type="transmembrane region" description="Helical" evidence="8">
    <location>
        <begin position="85"/>
        <end position="101"/>
    </location>
</feature>
<feature type="transmembrane region" description="Helical" evidence="8">
    <location>
        <begin position="6"/>
        <end position="27"/>
    </location>
</feature>
<evidence type="ECO:0000256" key="7">
    <source>
        <dbReference type="ARBA" id="ARBA00023136"/>
    </source>
</evidence>
<keyword evidence="5 8" id="KW-0812">Transmembrane</keyword>
<feature type="transmembrane region" description="Helical" evidence="8">
    <location>
        <begin position="56"/>
        <end position="73"/>
    </location>
</feature>